<accession>A0AAJ4WCQ6</accession>
<evidence type="ECO:0000256" key="6">
    <source>
        <dbReference type="ARBA" id="ARBA00005412"/>
    </source>
</evidence>
<evidence type="ECO:0000256" key="7">
    <source>
        <dbReference type="ARBA" id="ARBA00013031"/>
    </source>
</evidence>
<dbReference type="GO" id="GO:0046872">
    <property type="term" value="F:metal ion binding"/>
    <property type="evidence" value="ECO:0007669"/>
    <property type="project" value="UniProtKB-KW"/>
</dbReference>
<name>A0AAJ4WCQ6_9GAMM</name>
<dbReference type="GO" id="GO:0008652">
    <property type="term" value="P:amino acid biosynthetic process"/>
    <property type="evidence" value="ECO:0007669"/>
    <property type="project" value="UniProtKB-KW"/>
</dbReference>
<protein>
    <recommendedName>
        <fullName evidence="8 18">3-dehydroquinate synthase</fullName>
        <shortName evidence="18">DHQS</shortName>
        <ecNumber evidence="7 18">4.2.3.4</ecNumber>
    </recommendedName>
</protein>
<evidence type="ECO:0000256" key="18">
    <source>
        <dbReference type="HAMAP-Rule" id="MF_00110"/>
    </source>
</evidence>
<comment type="caution">
    <text evidence="21">The sequence shown here is derived from an EMBL/GenBank/DDBJ whole genome shotgun (WGS) entry which is preliminary data.</text>
</comment>
<evidence type="ECO:0000256" key="10">
    <source>
        <dbReference type="ARBA" id="ARBA00022605"/>
    </source>
</evidence>
<evidence type="ECO:0000256" key="14">
    <source>
        <dbReference type="ARBA" id="ARBA00023027"/>
    </source>
</evidence>
<dbReference type="EMBL" id="FOLW01000011">
    <property type="protein sequence ID" value="SFD25010.1"/>
    <property type="molecule type" value="Genomic_DNA"/>
</dbReference>
<keyword evidence="14 18" id="KW-0520">NAD</keyword>
<keyword evidence="9 18" id="KW-0963">Cytoplasm</keyword>
<dbReference type="FunFam" id="3.40.50.1970:FF:000001">
    <property type="entry name" value="3-dehydroquinate synthase"/>
    <property type="match status" value="1"/>
</dbReference>
<dbReference type="InterPro" id="IPR056179">
    <property type="entry name" value="DHQS_C"/>
</dbReference>
<dbReference type="Gene3D" id="3.40.50.1970">
    <property type="match status" value="1"/>
</dbReference>
<dbReference type="SUPFAM" id="SSF56796">
    <property type="entry name" value="Dehydroquinate synthase-like"/>
    <property type="match status" value="1"/>
</dbReference>
<keyword evidence="10 18" id="KW-0028">Amino-acid biosynthesis</keyword>
<dbReference type="Proteomes" id="UP000226420">
    <property type="component" value="Unassembled WGS sequence"/>
</dbReference>
<gene>
    <name evidence="18" type="primary">aroB</name>
    <name evidence="21" type="ORF">SAMN02745723_11127</name>
</gene>
<dbReference type="Pfam" id="PF24621">
    <property type="entry name" value="DHQS_C"/>
    <property type="match status" value="1"/>
</dbReference>
<dbReference type="RefSeq" id="WP_074824188.1">
    <property type="nucleotide sequence ID" value="NZ_FOLW01000011.1"/>
</dbReference>
<dbReference type="AlphaFoldDB" id="A0AAJ4WCQ6"/>
<dbReference type="HAMAP" id="MF_00110">
    <property type="entry name" value="DHQ_synthase"/>
    <property type="match status" value="1"/>
</dbReference>
<evidence type="ECO:0000256" key="11">
    <source>
        <dbReference type="ARBA" id="ARBA00022723"/>
    </source>
</evidence>
<evidence type="ECO:0000313" key="21">
    <source>
        <dbReference type="EMBL" id="SFD25010.1"/>
    </source>
</evidence>
<dbReference type="PANTHER" id="PTHR43622:SF7">
    <property type="entry name" value="3-DEHYDROQUINATE SYNTHASE, CHLOROPLASTIC"/>
    <property type="match status" value="1"/>
</dbReference>
<comment type="pathway">
    <text evidence="5 18">Metabolic intermediate biosynthesis; chorismate biosynthesis; chorismate from D-erythrose 4-phosphate and phosphoenolpyruvate: step 2/7.</text>
</comment>
<comment type="similarity">
    <text evidence="6 18">Belongs to the sugar phosphate cyclases superfamily. Dehydroquinate synthase family.</text>
</comment>
<keyword evidence="17 18" id="KW-0170">Cobalt</keyword>
<dbReference type="GO" id="GO:0000166">
    <property type="term" value="F:nucleotide binding"/>
    <property type="evidence" value="ECO:0007669"/>
    <property type="project" value="UniProtKB-KW"/>
</dbReference>
<dbReference type="GO" id="GO:0003856">
    <property type="term" value="F:3-dehydroquinate synthase activity"/>
    <property type="evidence" value="ECO:0007669"/>
    <property type="project" value="UniProtKB-UniRule"/>
</dbReference>
<evidence type="ECO:0000256" key="12">
    <source>
        <dbReference type="ARBA" id="ARBA00022741"/>
    </source>
</evidence>
<dbReference type="InterPro" id="IPR050071">
    <property type="entry name" value="Dehydroquinate_synthase"/>
</dbReference>
<feature type="binding site" evidence="18">
    <location>
        <position position="264"/>
    </location>
    <ligand>
        <name>Zn(2+)</name>
        <dbReference type="ChEBI" id="CHEBI:29105"/>
    </ligand>
</feature>
<feature type="binding site" evidence="18">
    <location>
        <begin position="129"/>
        <end position="130"/>
    </location>
    <ligand>
        <name>NAD(+)</name>
        <dbReference type="ChEBI" id="CHEBI:57540"/>
    </ligand>
</feature>
<feature type="binding site" evidence="18">
    <location>
        <position position="184"/>
    </location>
    <ligand>
        <name>Zn(2+)</name>
        <dbReference type="ChEBI" id="CHEBI:29105"/>
    </ligand>
</feature>
<evidence type="ECO:0000256" key="17">
    <source>
        <dbReference type="ARBA" id="ARBA00023285"/>
    </source>
</evidence>
<dbReference type="FunFam" id="1.20.1090.10:FF:000002">
    <property type="entry name" value="3-dehydroquinate synthase"/>
    <property type="match status" value="1"/>
</dbReference>
<dbReference type="Pfam" id="PF01761">
    <property type="entry name" value="DHQ_synthase"/>
    <property type="match status" value="1"/>
</dbReference>
<evidence type="ECO:0000256" key="13">
    <source>
        <dbReference type="ARBA" id="ARBA00022833"/>
    </source>
</evidence>
<dbReference type="InterPro" id="IPR030960">
    <property type="entry name" value="DHQS/DOIS_N"/>
</dbReference>
<feature type="binding site" evidence="18">
    <location>
        <position position="247"/>
    </location>
    <ligand>
        <name>Zn(2+)</name>
        <dbReference type="ChEBI" id="CHEBI:29105"/>
    </ligand>
</feature>
<dbReference type="GO" id="GO:0009423">
    <property type="term" value="P:chorismate biosynthetic process"/>
    <property type="evidence" value="ECO:0007669"/>
    <property type="project" value="UniProtKB-UniRule"/>
</dbReference>
<reference evidence="21 22" key="1">
    <citation type="submission" date="2016-10" db="EMBL/GenBank/DDBJ databases">
        <authorList>
            <person name="Varghese N."/>
            <person name="Submissions S."/>
        </authorList>
    </citation>
    <scope>NUCLEOTIDE SEQUENCE [LARGE SCALE GENOMIC DNA]</scope>
    <source>
        <strain evidence="21 22">DSM 5563</strain>
    </source>
</reference>
<comment type="function">
    <text evidence="3 18">Catalyzes the conversion of 3-deoxy-D-arabino-heptulosonate 7-phosphate (DAHP) to dehydroquinate (DHQ).</text>
</comment>
<dbReference type="PIRSF" id="PIRSF001455">
    <property type="entry name" value="DHQ_synth"/>
    <property type="match status" value="1"/>
</dbReference>
<organism evidence="21 22">
    <name type="scientific">Pragia fontium DSM 5563 = ATCC 49100</name>
    <dbReference type="NCBI Taxonomy" id="1122977"/>
    <lineage>
        <taxon>Bacteria</taxon>
        <taxon>Pseudomonadati</taxon>
        <taxon>Pseudomonadota</taxon>
        <taxon>Gammaproteobacteria</taxon>
        <taxon>Enterobacterales</taxon>
        <taxon>Budviciaceae</taxon>
        <taxon>Pragia</taxon>
    </lineage>
</organism>
<comment type="cofactor">
    <cofactor evidence="18">
        <name>Co(2+)</name>
        <dbReference type="ChEBI" id="CHEBI:48828"/>
    </cofactor>
    <cofactor evidence="18">
        <name>Zn(2+)</name>
        <dbReference type="ChEBI" id="CHEBI:29105"/>
    </cofactor>
    <text evidence="18">Binds 1 divalent metal cation per subunit. Can use either Co(2+) or Zn(2+).</text>
</comment>
<evidence type="ECO:0000259" key="20">
    <source>
        <dbReference type="Pfam" id="PF24621"/>
    </source>
</evidence>
<dbReference type="Gene3D" id="1.20.1090.10">
    <property type="entry name" value="Dehydroquinate synthase-like - alpha domain"/>
    <property type="match status" value="1"/>
</dbReference>
<evidence type="ECO:0000256" key="5">
    <source>
        <dbReference type="ARBA" id="ARBA00004661"/>
    </source>
</evidence>
<evidence type="ECO:0000256" key="15">
    <source>
        <dbReference type="ARBA" id="ARBA00023141"/>
    </source>
</evidence>
<evidence type="ECO:0000256" key="9">
    <source>
        <dbReference type="ARBA" id="ARBA00022490"/>
    </source>
</evidence>
<feature type="binding site" evidence="18">
    <location>
        <position position="151"/>
    </location>
    <ligand>
        <name>NAD(+)</name>
        <dbReference type="ChEBI" id="CHEBI:57540"/>
    </ligand>
</feature>
<dbReference type="NCBIfam" id="TIGR01357">
    <property type="entry name" value="aroB"/>
    <property type="match status" value="1"/>
</dbReference>
<dbReference type="EC" id="4.2.3.4" evidence="7 18"/>
<dbReference type="GO" id="GO:0005737">
    <property type="term" value="C:cytoplasm"/>
    <property type="evidence" value="ECO:0007669"/>
    <property type="project" value="UniProtKB-SubCell"/>
</dbReference>
<feature type="binding site" evidence="18">
    <location>
        <begin position="169"/>
        <end position="172"/>
    </location>
    <ligand>
        <name>NAD(+)</name>
        <dbReference type="ChEBI" id="CHEBI:57540"/>
    </ligand>
</feature>
<evidence type="ECO:0000256" key="2">
    <source>
        <dbReference type="ARBA" id="ARBA00001911"/>
    </source>
</evidence>
<keyword evidence="16 18" id="KW-0456">Lyase</keyword>
<keyword evidence="11 18" id="KW-0479">Metal-binding</keyword>
<dbReference type="InterPro" id="IPR030963">
    <property type="entry name" value="DHQ_synth_fam"/>
</dbReference>
<feature type="binding site" evidence="18">
    <location>
        <begin position="71"/>
        <end position="76"/>
    </location>
    <ligand>
        <name>NAD(+)</name>
        <dbReference type="ChEBI" id="CHEBI:57540"/>
    </ligand>
</feature>
<keyword evidence="15 18" id="KW-0057">Aromatic amino acid biosynthesis</keyword>
<keyword evidence="12 18" id="KW-0547">Nucleotide-binding</keyword>
<proteinExistence type="inferred from homology"/>
<dbReference type="CDD" id="cd08195">
    <property type="entry name" value="DHQS"/>
    <property type="match status" value="1"/>
</dbReference>
<feature type="binding site" evidence="18">
    <location>
        <position position="142"/>
    </location>
    <ligand>
        <name>NAD(+)</name>
        <dbReference type="ChEBI" id="CHEBI:57540"/>
    </ligand>
</feature>
<evidence type="ECO:0000256" key="3">
    <source>
        <dbReference type="ARBA" id="ARBA00003485"/>
    </source>
</evidence>
<feature type="domain" description="3-dehydroquinate synthase C-terminal" evidence="20">
    <location>
        <begin position="181"/>
        <end position="325"/>
    </location>
</feature>
<evidence type="ECO:0000256" key="16">
    <source>
        <dbReference type="ARBA" id="ARBA00023239"/>
    </source>
</evidence>
<evidence type="ECO:0000256" key="8">
    <source>
        <dbReference type="ARBA" id="ARBA00017684"/>
    </source>
</evidence>
<evidence type="ECO:0000256" key="4">
    <source>
        <dbReference type="ARBA" id="ARBA00004496"/>
    </source>
</evidence>
<dbReference type="PANTHER" id="PTHR43622">
    <property type="entry name" value="3-DEHYDROQUINATE SYNTHASE"/>
    <property type="match status" value="1"/>
</dbReference>
<comment type="cofactor">
    <cofactor evidence="2 18">
        <name>NAD(+)</name>
        <dbReference type="ChEBI" id="CHEBI:57540"/>
    </cofactor>
</comment>
<evidence type="ECO:0000256" key="1">
    <source>
        <dbReference type="ARBA" id="ARBA00001393"/>
    </source>
</evidence>
<evidence type="ECO:0000259" key="19">
    <source>
        <dbReference type="Pfam" id="PF01761"/>
    </source>
</evidence>
<evidence type="ECO:0000313" key="22">
    <source>
        <dbReference type="Proteomes" id="UP000226420"/>
    </source>
</evidence>
<sequence>MERVTVILGERSYPITIEAGLFNDPASFLPLQSGDKALIVTNSTIAPLYLDTVVKSLEKLGVNVDSVALPDGEQYKTLSVMDTVFSRLLENNHGRDTTLIALGGGVIGDLTGFSAASYQRGVRFIQVPTTLLSQVDSSVGGKTAVNHPLGKNMIGAFYQPASVVIDLNCLKTLPKRELSSGLAEVIKYGIILDADLFDWLEDNIDALMSLDEKAMGYCIRRCCEIKASVVAADEHENGVRALLNLGHTFGHAIEAEMGYGNWLHGEAVAAGMVMAAETARLLGSFEQTDVERIKRLLVRANLPVHGPESMKPEAYIPHMLRDKKTLAGKLRLVLPTAIGQSEVKGGVAHDVVLSAIGCCLI</sequence>
<feature type="domain" description="3-dehydroquinate synthase N-terminal" evidence="19">
    <location>
        <begin position="67"/>
        <end position="179"/>
    </location>
</feature>
<comment type="subcellular location">
    <subcellularLocation>
        <location evidence="4 18">Cytoplasm</location>
    </subcellularLocation>
</comment>
<comment type="catalytic activity">
    <reaction evidence="1 18">
        <text>7-phospho-2-dehydro-3-deoxy-D-arabino-heptonate = 3-dehydroquinate + phosphate</text>
        <dbReference type="Rhea" id="RHEA:21968"/>
        <dbReference type="ChEBI" id="CHEBI:32364"/>
        <dbReference type="ChEBI" id="CHEBI:43474"/>
        <dbReference type="ChEBI" id="CHEBI:58394"/>
        <dbReference type="EC" id="4.2.3.4"/>
    </reaction>
</comment>
<feature type="binding site" evidence="18">
    <location>
        <begin position="105"/>
        <end position="109"/>
    </location>
    <ligand>
        <name>NAD(+)</name>
        <dbReference type="ChEBI" id="CHEBI:57540"/>
    </ligand>
</feature>
<dbReference type="InterPro" id="IPR016037">
    <property type="entry name" value="DHQ_synth_AroB"/>
</dbReference>
<keyword evidence="13 18" id="KW-0862">Zinc</keyword>
<dbReference type="GO" id="GO:0009073">
    <property type="term" value="P:aromatic amino acid family biosynthetic process"/>
    <property type="evidence" value="ECO:0007669"/>
    <property type="project" value="UniProtKB-KW"/>
</dbReference>